<proteinExistence type="predicted"/>
<evidence type="ECO:0000313" key="2">
    <source>
        <dbReference type="Proteomes" id="UP001596233"/>
    </source>
</evidence>
<dbReference type="RefSeq" id="WP_379233982.1">
    <property type="nucleotide sequence ID" value="NZ_JBHSTE010000003.1"/>
</dbReference>
<name>A0ABW1V5D1_9BACL</name>
<evidence type="ECO:0000313" key="1">
    <source>
        <dbReference type="EMBL" id="MFC6332987.1"/>
    </source>
</evidence>
<evidence type="ECO:0008006" key="3">
    <source>
        <dbReference type="Google" id="ProtNLM"/>
    </source>
</evidence>
<accession>A0ABW1V5D1</accession>
<keyword evidence="2" id="KW-1185">Reference proteome</keyword>
<reference evidence="2" key="1">
    <citation type="journal article" date="2019" name="Int. J. Syst. Evol. Microbiol.">
        <title>The Global Catalogue of Microorganisms (GCM) 10K type strain sequencing project: providing services to taxonomists for standard genome sequencing and annotation.</title>
        <authorList>
            <consortium name="The Broad Institute Genomics Platform"/>
            <consortium name="The Broad Institute Genome Sequencing Center for Infectious Disease"/>
            <person name="Wu L."/>
            <person name="Ma J."/>
        </authorList>
    </citation>
    <scope>NUCLEOTIDE SEQUENCE [LARGE SCALE GENOMIC DNA]</scope>
    <source>
        <strain evidence="2">PCU 280</strain>
    </source>
</reference>
<sequence length="46" mass="5404">MLDTLLLIIVVGLLLHINRKLGPLQRDPVEEALERDRKNRERKIDT</sequence>
<dbReference type="EMBL" id="JBHSTE010000003">
    <property type="protein sequence ID" value="MFC6332987.1"/>
    <property type="molecule type" value="Genomic_DNA"/>
</dbReference>
<comment type="caution">
    <text evidence="1">The sequence shown here is derived from an EMBL/GenBank/DDBJ whole genome shotgun (WGS) entry which is preliminary data.</text>
</comment>
<organism evidence="1 2">
    <name type="scientific">Paenibacillus septentrionalis</name>
    <dbReference type="NCBI Taxonomy" id="429342"/>
    <lineage>
        <taxon>Bacteria</taxon>
        <taxon>Bacillati</taxon>
        <taxon>Bacillota</taxon>
        <taxon>Bacilli</taxon>
        <taxon>Bacillales</taxon>
        <taxon>Paenibacillaceae</taxon>
        <taxon>Paenibacillus</taxon>
    </lineage>
</organism>
<protein>
    <recommendedName>
        <fullName evidence="3">YrzO family protein</fullName>
    </recommendedName>
</protein>
<gene>
    <name evidence="1" type="ORF">ACFP56_10165</name>
</gene>
<dbReference type="Proteomes" id="UP001596233">
    <property type="component" value="Unassembled WGS sequence"/>
</dbReference>